<dbReference type="GO" id="GO:0005886">
    <property type="term" value="C:plasma membrane"/>
    <property type="evidence" value="ECO:0007669"/>
    <property type="project" value="UniProtKB-SubCell"/>
</dbReference>
<dbReference type="CDD" id="cd08662">
    <property type="entry name" value="M13"/>
    <property type="match status" value="1"/>
</dbReference>
<name>A0A1W6EVT8_AMPCP</name>
<evidence type="ECO:0000256" key="3">
    <source>
        <dbReference type="ARBA" id="ARBA00007357"/>
    </source>
</evidence>
<dbReference type="InterPro" id="IPR042089">
    <property type="entry name" value="Peptidase_M13_dom_2"/>
</dbReference>
<dbReference type="EMBL" id="KY563433">
    <property type="protein sequence ID" value="ARK19842.1"/>
    <property type="molecule type" value="mRNA"/>
</dbReference>
<evidence type="ECO:0000259" key="10">
    <source>
        <dbReference type="Pfam" id="PF05649"/>
    </source>
</evidence>
<proteinExistence type="evidence at transcript level"/>
<keyword evidence="4" id="KW-0645">Protease</keyword>
<keyword evidence="5" id="KW-0479">Metal-binding</keyword>
<evidence type="ECO:0000256" key="8">
    <source>
        <dbReference type="ARBA" id="ARBA00023049"/>
    </source>
</evidence>
<dbReference type="InterPro" id="IPR000718">
    <property type="entry name" value="Peptidase_M13"/>
</dbReference>
<evidence type="ECO:0000256" key="5">
    <source>
        <dbReference type="ARBA" id="ARBA00022723"/>
    </source>
</evidence>
<evidence type="ECO:0000256" key="7">
    <source>
        <dbReference type="ARBA" id="ARBA00022833"/>
    </source>
</evidence>
<evidence type="ECO:0000256" key="1">
    <source>
        <dbReference type="ARBA" id="ARBA00001947"/>
    </source>
</evidence>
<dbReference type="Gene3D" id="3.40.390.10">
    <property type="entry name" value="Collagenase (Catalytic Domain)"/>
    <property type="match status" value="1"/>
</dbReference>
<dbReference type="InterPro" id="IPR024079">
    <property type="entry name" value="MetalloPept_cat_dom_sf"/>
</dbReference>
<keyword evidence="7" id="KW-0862">Zinc</keyword>
<sequence length="723" mass="82663">MGVSRKEYISTFMAGLQVAFLLGGFFSLTTAVRVCDTEACNRLSTEIRSNMNTSVDPCDNFFQYACGGWIAKNPVPEGLTRFSRANVMHRELQGQLREILEEPIKPTDNSIKRAVKQQFLTCMDEISRDQDIIKQLLNIVKRVSWWPMIYTSDMPTKTWQQIHDEYNQMTGRGSMYAITVDASRAGSIVNSIFLDQPEDIFIGRLQSMEVEDITNYLEFLVEVVKNFVIAAKSSVSENTILQDIENVVYFRFVLAKLRSQLSYRRSGLAMTINEAQQFMNRASSGVKLIDVSAAIQTAYKNVKDVTVSADEKIHVRELKYFQGLLQILSNTPIKVIINHIHLHFVESQLPHSTAYHKHILTKLYGPDGDRLTYCINMPNIQAALSNMYIKKYFSAEDRATAVRITENGKKAIRNQVRRTKWMDTVAFTFQMRKMQELNQVIGYTDAIANDARVEAYYAEYNMSGHYLVNILNYREVEYRRLLRTLRHQTTDDLKRRSKEWPVSVKSVYTAANNWFELPAAMLRWPYFDVNLPNNANYATTGTIVGHTLATMFDSVGYYVNQAGRYVLTISDQVDRAHNNRTSCFEQQYTDYVRKFINGTGMTYNDRNSYLTQTAHSSFGLSVAIEAYDDELAEEGDEVTILPNLEEFDHKQQFFLAFAGSNCEAINGNELYNVITNARRTSAELKVNFAVLNSAAFSDTFKCTLESPMNPTTKCALLDPFEDI</sequence>
<evidence type="ECO:0000256" key="4">
    <source>
        <dbReference type="ARBA" id="ARBA00022670"/>
    </source>
</evidence>
<comment type="similarity">
    <text evidence="3">Belongs to the peptidase M13 family.</text>
</comment>
<organism evidence="11">
    <name type="scientific">Ampulex compressa</name>
    <name type="common">Emerald cockroach wasp</name>
    <dbReference type="NCBI Taxonomy" id="860918"/>
    <lineage>
        <taxon>Eukaryota</taxon>
        <taxon>Metazoa</taxon>
        <taxon>Ecdysozoa</taxon>
        <taxon>Arthropoda</taxon>
        <taxon>Hexapoda</taxon>
        <taxon>Insecta</taxon>
        <taxon>Pterygota</taxon>
        <taxon>Neoptera</taxon>
        <taxon>Endopterygota</taxon>
        <taxon>Hymenoptera</taxon>
        <taxon>Apocrita</taxon>
        <taxon>Aculeata</taxon>
        <taxon>Apoidea</taxon>
        <taxon>Ampulicidae</taxon>
        <taxon>Ampulicini</taxon>
        <taxon>Ampulex</taxon>
    </lineage>
</organism>
<dbReference type="SUPFAM" id="SSF55486">
    <property type="entry name" value="Metalloproteases ('zincins'), catalytic domain"/>
    <property type="match status" value="1"/>
</dbReference>
<comment type="subcellular location">
    <subcellularLocation>
        <location evidence="2">Cell membrane</location>
        <topology evidence="2">Single-pass type II membrane protein</topology>
    </subcellularLocation>
</comment>
<keyword evidence="8" id="KW-0482">Metalloprotease</keyword>
<dbReference type="Pfam" id="PF05649">
    <property type="entry name" value="Peptidase_M13_N"/>
    <property type="match status" value="1"/>
</dbReference>
<dbReference type="InterPro" id="IPR008753">
    <property type="entry name" value="Peptidase_M13_N"/>
</dbReference>
<accession>A0A1W6EVT8</accession>
<dbReference type="Pfam" id="PF01431">
    <property type="entry name" value="Peptidase_M13"/>
    <property type="match status" value="1"/>
</dbReference>
<evidence type="ECO:0000256" key="2">
    <source>
        <dbReference type="ARBA" id="ARBA00004401"/>
    </source>
</evidence>
<evidence type="ECO:0000313" key="11">
    <source>
        <dbReference type="EMBL" id="ARK19842.1"/>
    </source>
</evidence>
<dbReference type="PROSITE" id="PS51885">
    <property type="entry name" value="NEPRILYSIN"/>
    <property type="match status" value="1"/>
</dbReference>
<dbReference type="AlphaFoldDB" id="A0A1W6EVT8"/>
<feature type="domain" description="Peptidase M13 C-terminal" evidence="9">
    <location>
        <begin position="506"/>
        <end position="715"/>
    </location>
</feature>
<evidence type="ECO:0000256" key="6">
    <source>
        <dbReference type="ARBA" id="ARBA00022801"/>
    </source>
</evidence>
<dbReference type="GO" id="GO:0046872">
    <property type="term" value="F:metal ion binding"/>
    <property type="evidence" value="ECO:0007669"/>
    <property type="project" value="UniProtKB-KW"/>
</dbReference>
<dbReference type="Gene3D" id="1.10.1380.10">
    <property type="entry name" value="Neutral endopeptidase , domain2"/>
    <property type="match status" value="1"/>
</dbReference>
<protein>
    <submittedName>
        <fullName evidence="11">Neprilysin-like protein 1</fullName>
    </submittedName>
</protein>
<reference evidence="11" key="1">
    <citation type="submission" date="2017-02" db="EMBL/GenBank/DDBJ databases">
        <title>Parasitoid Jewel Wasp Mounts Multi-Pronged Neurochemical Attack to Hijack a Host Brain.</title>
        <authorList>
            <person name="Arvidson R.S."/>
            <person name="Kaiser M."/>
            <person name="Libersat F."/>
            <person name="Adams M.E."/>
        </authorList>
    </citation>
    <scope>NUCLEOTIDE SEQUENCE</scope>
    <source>
        <strain evidence="11">60</strain>
    </source>
</reference>
<dbReference type="InterPro" id="IPR018497">
    <property type="entry name" value="Peptidase_M13_C"/>
</dbReference>
<dbReference type="GO" id="GO:0004222">
    <property type="term" value="F:metalloendopeptidase activity"/>
    <property type="evidence" value="ECO:0007669"/>
    <property type="project" value="InterPro"/>
</dbReference>
<dbReference type="PANTHER" id="PTHR11733">
    <property type="entry name" value="ZINC METALLOPROTEASE FAMILY M13 NEPRILYSIN-RELATED"/>
    <property type="match status" value="1"/>
</dbReference>
<comment type="cofactor">
    <cofactor evidence="1">
        <name>Zn(2+)</name>
        <dbReference type="ChEBI" id="CHEBI:29105"/>
    </cofactor>
</comment>
<keyword evidence="6" id="KW-0378">Hydrolase</keyword>
<dbReference type="PANTHER" id="PTHR11733:SF167">
    <property type="entry name" value="FI17812P1-RELATED"/>
    <property type="match status" value="1"/>
</dbReference>
<dbReference type="GO" id="GO:0016485">
    <property type="term" value="P:protein processing"/>
    <property type="evidence" value="ECO:0007669"/>
    <property type="project" value="TreeGrafter"/>
</dbReference>
<evidence type="ECO:0000259" key="9">
    <source>
        <dbReference type="Pfam" id="PF01431"/>
    </source>
</evidence>
<feature type="domain" description="Peptidase M13 N-terminal" evidence="10">
    <location>
        <begin position="57"/>
        <end position="443"/>
    </location>
</feature>